<feature type="disulfide bond" evidence="18">
    <location>
        <begin position="183"/>
        <end position="210"/>
    </location>
</feature>
<evidence type="ECO:0000256" key="13">
    <source>
        <dbReference type="ARBA" id="ARBA00022859"/>
    </source>
</evidence>
<dbReference type="Pfam" id="PF00089">
    <property type="entry name" value="Trypsin"/>
    <property type="match status" value="1"/>
</dbReference>
<comment type="caution">
    <text evidence="18">Lacks conserved residue(s) required for the propagation of feature annotation.</text>
</comment>
<dbReference type="PROSITE" id="PS50923">
    <property type="entry name" value="SUSHI"/>
    <property type="match status" value="2"/>
</dbReference>
<dbReference type="PIRSF" id="PIRSF001154">
    <property type="entry name" value="Compl_C2_B"/>
    <property type="match status" value="1"/>
</dbReference>
<feature type="domain" description="Sushi" evidence="22">
    <location>
        <begin position="155"/>
        <end position="212"/>
    </location>
</feature>
<dbReference type="InterPro" id="IPR000436">
    <property type="entry name" value="Sushi_SCR_CCP_dom"/>
</dbReference>
<dbReference type="AlphaFoldDB" id="A0A8C4RQN2"/>
<evidence type="ECO:0000313" key="24">
    <source>
        <dbReference type="Proteomes" id="UP000694620"/>
    </source>
</evidence>
<evidence type="ECO:0000256" key="3">
    <source>
        <dbReference type="ARBA" id="ARBA00004241"/>
    </source>
</evidence>
<keyword evidence="9 19" id="KW-0732">Signal</keyword>
<dbReference type="CDD" id="cd00033">
    <property type="entry name" value="CCP"/>
    <property type="match status" value="3"/>
</dbReference>
<dbReference type="GO" id="GO:0009986">
    <property type="term" value="C:cell surface"/>
    <property type="evidence" value="ECO:0007669"/>
    <property type="project" value="UniProtKB-SubCell"/>
</dbReference>
<dbReference type="InterPro" id="IPR018114">
    <property type="entry name" value="TRYPSIN_HIS"/>
</dbReference>
<dbReference type="InterPro" id="IPR035976">
    <property type="entry name" value="Sushi/SCR/CCP_sf"/>
</dbReference>
<dbReference type="PANTHER" id="PTHR46393:SF6">
    <property type="entry name" value="COMPLEMENT C2-RELATED"/>
    <property type="match status" value="1"/>
</dbReference>
<evidence type="ECO:0000313" key="23">
    <source>
        <dbReference type="Ensembl" id="ENSECRP00000005240.1"/>
    </source>
</evidence>
<dbReference type="PROSITE" id="PS50240">
    <property type="entry name" value="TRYPSIN_DOM"/>
    <property type="match status" value="1"/>
</dbReference>
<dbReference type="InterPro" id="IPR011360">
    <property type="entry name" value="Compl_C2_B"/>
</dbReference>
<protein>
    <recommendedName>
        <fullName evidence="16">C3/C5 convertase</fullName>
    </recommendedName>
</protein>
<dbReference type="Gene3D" id="2.10.70.10">
    <property type="entry name" value="Complement Module, domain 1"/>
    <property type="match status" value="3"/>
</dbReference>
<evidence type="ECO:0000256" key="12">
    <source>
        <dbReference type="ARBA" id="ARBA00022825"/>
    </source>
</evidence>
<name>A0A8C4RQN2_ERPCA</name>
<keyword evidence="15" id="KW-0325">Glycoprotein</keyword>
<reference evidence="23" key="2">
    <citation type="submission" date="2025-08" db="UniProtKB">
        <authorList>
            <consortium name="Ensembl"/>
        </authorList>
    </citation>
    <scope>IDENTIFICATION</scope>
</reference>
<comment type="cofactor">
    <cofactor evidence="1">
        <name>Mn(2+)</name>
        <dbReference type="ChEBI" id="CHEBI:29035"/>
    </cofactor>
</comment>
<dbReference type="GO" id="GO:0070062">
    <property type="term" value="C:extracellular exosome"/>
    <property type="evidence" value="ECO:0007669"/>
    <property type="project" value="TreeGrafter"/>
</dbReference>
<dbReference type="SMART" id="SM00327">
    <property type="entry name" value="VWA"/>
    <property type="match status" value="1"/>
</dbReference>
<proteinExistence type="predicted"/>
<dbReference type="PROSITE" id="PS50234">
    <property type="entry name" value="VWFA"/>
    <property type="match status" value="1"/>
</dbReference>
<feature type="active site" description="Charge relay system" evidence="17">
    <location>
        <position position="575"/>
    </location>
</feature>
<evidence type="ECO:0000256" key="14">
    <source>
        <dbReference type="ARBA" id="ARBA00023157"/>
    </source>
</evidence>
<evidence type="ECO:0000259" key="22">
    <source>
        <dbReference type="PROSITE" id="PS50923"/>
    </source>
</evidence>
<dbReference type="GO" id="GO:0006508">
    <property type="term" value="P:proteolysis"/>
    <property type="evidence" value="ECO:0007669"/>
    <property type="project" value="UniProtKB-KW"/>
</dbReference>
<keyword evidence="10" id="KW-0677">Repeat</keyword>
<dbReference type="Pfam" id="PF00092">
    <property type="entry name" value="VWA"/>
    <property type="match status" value="1"/>
</dbReference>
<gene>
    <name evidence="23" type="primary">CFB</name>
</gene>
<evidence type="ECO:0000256" key="11">
    <source>
        <dbReference type="ARBA" id="ARBA00022801"/>
    </source>
</evidence>
<evidence type="ECO:0000256" key="8">
    <source>
        <dbReference type="ARBA" id="ARBA00022670"/>
    </source>
</evidence>
<evidence type="ECO:0000256" key="4">
    <source>
        <dbReference type="ARBA" id="ARBA00004613"/>
    </source>
</evidence>
<feature type="domain" description="Peptidase S1" evidence="21">
    <location>
        <begin position="477"/>
        <end position="764"/>
    </location>
</feature>
<dbReference type="InterPro" id="IPR001314">
    <property type="entry name" value="Peptidase_S1A"/>
</dbReference>
<keyword evidence="13" id="KW-0391">Immunity</keyword>
<evidence type="ECO:0000256" key="16">
    <source>
        <dbReference type="ARBA" id="ARBA00029636"/>
    </source>
</evidence>
<evidence type="ECO:0000256" key="18">
    <source>
        <dbReference type="PROSITE-ProRule" id="PRU00302"/>
    </source>
</evidence>
<dbReference type="InterPro" id="IPR009003">
    <property type="entry name" value="Peptidase_S1_PA"/>
</dbReference>
<evidence type="ECO:0000256" key="2">
    <source>
        <dbReference type="ARBA" id="ARBA00001946"/>
    </source>
</evidence>
<organism evidence="23 24">
    <name type="scientific">Erpetoichthys calabaricus</name>
    <name type="common">Rope fish</name>
    <name type="synonym">Calamoichthys calabaricus</name>
    <dbReference type="NCBI Taxonomy" id="27687"/>
    <lineage>
        <taxon>Eukaryota</taxon>
        <taxon>Metazoa</taxon>
        <taxon>Chordata</taxon>
        <taxon>Craniata</taxon>
        <taxon>Vertebrata</taxon>
        <taxon>Euteleostomi</taxon>
        <taxon>Actinopterygii</taxon>
        <taxon>Polypteriformes</taxon>
        <taxon>Polypteridae</taxon>
        <taxon>Erpetoichthys</taxon>
    </lineage>
</organism>
<evidence type="ECO:0000256" key="19">
    <source>
        <dbReference type="SAM" id="SignalP"/>
    </source>
</evidence>
<dbReference type="SUPFAM" id="SSF50494">
    <property type="entry name" value="Trypsin-like serine proteases"/>
    <property type="match status" value="1"/>
</dbReference>
<dbReference type="Proteomes" id="UP000694620">
    <property type="component" value="Chromosome 1"/>
</dbReference>
<evidence type="ECO:0000256" key="6">
    <source>
        <dbReference type="ARBA" id="ARBA00022588"/>
    </source>
</evidence>
<feature type="domain" description="VWFA" evidence="20">
    <location>
        <begin position="261"/>
        <end position="455"/>
    </location>
</feature>
<comment type="cofactor">
    <cofactor evidence="2">
        <name>Mg(2+)</name>
        <dbReference type="ChEBI" id="CHEBI:18420"/>
    </cofactor>
</comment>
<feature type="disulfide bond" evidence="18">
    <location>
        <begin position="121"/>
        <end position="148"/>
    </location>
</feature>
<evidence type="ECO:0000256" key="17">
    <source>
        <dbReference type="PIRSR" id="PIRSR001154-1"/>
    </source>
</evidence>
<evidence type="ECO:0000256" key="7">
    <source>
        <dbReference type="ARBA" id="ARBA00022659"/>
    </source>
</evidence>
<comment type="subcellular location">
    <subcellularLocation>
        <location evidence="3">Cell surface</location>
    </subcellularLocation>
    <subcellularLocation>
        <location evidence="4">Secreted</location>
    </subcellularLocation>
</comment>
<dbReference type="PRINTS" id="PR00722">
    <property type="entry name" value="CHYMOTRYPSIN"/>
</dbReference>
<dbReference type="InterPro" id="IPR002035">
    <property type="entry name" value="VWF_A"/>
</dbReference>
<keyword evidence="24" id="KW-1185">Reference proteome</keyword>
<keyword evidence="14 18" id="KW-1015">Disulfide bond</keyword>
<feature type="signal peptide" evidence="19">
    <location>
        <begin position="1"/>
        <end position="19"/>
    </location>
</feature>
<reference evidence="23" key="3">
    <citation type="submission" date="2025-09" db="UniProtKB">
        <authorList>
            <consortium name="Ensembl"/>
        </authorList>
    </citation>
    <scope>IDENTIFICATION</scope>
</reference>
<dbReference type="GO" id="GO:0045087">
    <property type="term" value="P:innate immune response"/>
    <property type="evidence" value="ECO:0007669"/>
    <property type="project" value="UniProtKB-KW"/>
</dbReference>
<dbReference type="Gene3D" id="3.40.50.410">
    <property type="entry name" value="von Willebrand factor, type A domain"/>
    <property type="match status" value="1"/>
</dbReference>
<dbReference type="PANTHER" id="PTHR46393">
    <property type="entry name" value="SUSHI DOMAIN-CONTAINING PROTEIN"/>
    <property type="match status" value="1"/>
</dbReference>
<evidence type="ECO:0000256" key="15">
    <source>
        <dbReference type="ARBA" id="ARBA00023180"/>
    </source>
</evidence>
<dbReference type="CDD" id="cd00190">
    <property type="entry name" value="Tryp_SPc"/>
    <property type="match status" value="1"/>
</dbReference>
<evidence type="ECO:0000256" key="5">
    <source>
        <dbReference type="ARBA" id="ARBA00022525"/>
    </source>
</evidence>
<dbReference type="GO" id="GO:0009617">
    <property type="term" value="P:response to bacterium"/>
    <property type="evidence" value="ECO:0007669"/>
    <property type="project" value="TreeGrafter"/>
</dbReference>
<dbReference type="GO" id="GO:0006956">
    <property type="term" value="P:complement activation"/>
    <property type="evidence" value="ECO:0007669"/>
    <property type="project" value="InterPro"/>
</dbReference>
<dbReference type="PROSITE" id="PS00134">
    <property type="entry name" value="TRYPSIN_HIS"/>
    <property type="match status" value="1"/>
</dbReference>
<feature type="chain" id="PRO_5034616719" description="C3/C5 convertase" evidence="19">
    <location>
        <begin position="20"/>
        <end position="764"/>
    </location>
</feature>
<keyword evidence="8" id="KW-0645">Protease</keyword>
<sequence length="764" mass="86313">MGTPLFIISFFTLASYARSAPVTCSLDDVSIKGGWLSQTGTEYGSKLTYHCPENQYPHPMPERRCERTGQWTRLKTFDGARYTRTPECKQIICPDPSGFQHGALEPSQPLYYIGDTTTYQCYEGYELYGSASRICQPNGKWNGSTPICVRKSDEEACTDPGVPAGSRRTGNSFDIDDKVTYECARGLILFGSKVRVCQESGEWTGSEPVCYYPYTYDTPEEAASKLGSSLNALLEVSNPEKPNEKKDHARKIILKQNSILHIYIVLDTSDSVQDQFEQSKKCVMDLMDKISAYEVSPKYAILSFASTTITVVDIADKKMDPAQAIQKLEEFKSDVHSDLTGTNIKGAMDKVYDMMSAQKATLKNFNEVRNVIILLTDGHVNMGGDPYPTVRKIQYLVGTNASGDARDEYLDIYGFGVTNDVDKDLINRLTSKKNNENHYFILESPEKLRETFDKMIDESDSVALCGIYKDTDEQKPLKQGDSMKQEHYPWHVSIQITRHGKAESCKGSIVGNKHVLTAAHCFTTEDDQSNVKVLINDDDDQKKSKDKKVKAIHLHPNYSIYSKKNQGIDEFYDYDIAVIELNETINTIKISPKARPICIPCTEESRRALRLKPETTCKDQIENLFSQDIVDAFFVTGIESQMKNMNVKIKLKNQPQLKCNEDAKMAPLYTKLKDWREVVTDRFLCTGGTEPEVDEVTCKGDSGGSLVIKRKRRAFQVGVISWGNKDMCAQKRKSSDVDSRDYHINLLEVQDFLKPHLKHLQFIN</sequence>
<evidence type="ECO:0000256" key="1">
    <source>
        <dbReference type="ARBA" id="ARBA00001936"/>
    </source>
</evidence>
<dbReference type="SMART" id="SM00020">
    <property type="entry name" value="Tryp_SPc"/>
    <property type="match status" value="1"/>
</dbReference>
<keyword evidence="6" id="KW-0399">Innate immunity</keyword>
<dbReference type="Ensembl" id="ENSECRT00000005330.1">
    <property type="protein sequence ID" value="ENSECRP00000005240.1"/>
    <property type="gene ID" value="ENSECRG00000003537.1"/>
</dbReference>
<accession>A0A8C4RQN2</accession>
<evidence type="ECO:0000259" key="21">
    <source>
        <dbReference type="PROSITE" id="PS50240"/>
    </source>
</evidence>
<feature type="active site" description="Charge relay system" evidence="17">
    <location>
        <position position="702"/>
    </location>
</feature>
<dbReference type="InterPro" id="IPR001254">
    <property type="entry name" value="Trypsin_dom"/>
</dbReference>
<evidence type="ECO:0000256" key="9">
    <source>
        <dbReference type="ARBA" id="ARBA00022729"/>
    </source>
</evidence>
<dbReference type="Gene3D" id="2.40.10.10">
    <property type="entry name" value="Trypsin-like serine proteases"/>
    <property type="match status" value="2"/>
</dbReference>
<evidence type="ECO:0000259" key="20">
    <source>
        <dbReference type="PROSITE" id="PS50234"/>
    </source>
</evidence>
<keyword evidence="11" id="KW-0378">Hydrolase</keyword>
<dbReference type="GO" id="GO:0004252">
    <property type="term" value="F:serine-type endopeptidase activity"/>
    <property type="evidence" value="ECO:0007669"/>
    <property type="project" value="InterPro"/>
</dbReference>
<keyword evidence="7 18" id="KW-0768">Sushi</keyword>
<evidence type="ECO:0000256" key="10">
    <source>
        <dbReference type="ARBA" id="ARBA00022737"/>
    </source>
</evidence>
<reference evidence="23" key="1">
    <citation type="submission" date="2021-06" db="EMBL/GenBank/DDBJ databases">
        <authorList>
            <consortium name="Wellcome Sanger Institute Data Sharing"/>
        </authorList>
    </citation>
    <scope>NUCLEOTIDE SEQUENCE [LARGE SCALE GENOMIC DNA]</scope>
</reference>
<keyword evidence="12" id="KW-0720">Serine protease</keyword>
<dbReference type="GeneTree" id="ENSGT00940000158605"/>
<dbReference type="SUPFAM" id="SSF57535">
    <property type="entry name" value="Complement control module/SCR domain"/>
    <property type="match status" value="3"/>
</dbReference>
<dbReference type="InterPro" id="IPR043504">
    <property type="entry name" value="Peptidase_S1_PA_chymotrypsin"/>
</dbReference>
<dbReference type="InterPro" id="IPR036465">
    <property type="entry name" value="vWFA_dom_sf"/>
</dbReference>
<dbReference type="Pfam" id="PF00084">
    <property type="entry name" value="Sushi"/>
    <property type="match status" value="3"/>
</dbReference>
<keyword evidence="5" id="KW-0964">Secreted</keyword>
<dbReference type="SMART" id="SM00032">
    <property type="entry name" value="CCP"/>
    <property type="match status" value="3"/>
</dbReference>
<dbReference type="SUPFAM" id="SSF53300">
    <property type="entry name" value="vWA-like"/>
    <property type="match status" value="1"/>
</dbReference>
<feature type="domain" description="Sushi" evidence="22">
    <location>
        <begin position="91"/>
        <end position="150"/>
    </location>
</feature>
<feature type="active site" description="Charge relay system" evidence="17">
    <location>
        <position position="520"/>
    </location>
</feature>